<dbReference type="PANTHER" id="PTHR33744">
    <property type="entry name" value="CARBOHYDRATE DIACID REGULATOR"/>
    <property type="match status" value="1"/>
</dbReference>
<evidence type="ECO:0000313" key="5">
    <source>
        <dbReference type="EMBL" id="NVN52489.1"/>
    </source>
</evidence>
<dbReference type="Pfam" id="PF17853">
    <property type="entry name" value="GGDEF_2"/>
    <property type="match status" value="1"/>
</dbReference>
<keyword evidence="6" id="KW-1185">Reference proteome</keyword>
<dbReference type="Gene3D" id="1.10.10.2840">
    <property type="entry name" value="PucR C-terminal helix-turn-helix domain"/>
    <property type="match status" value="1"/>
</dbReference>
<name>A0A850PQA8_9MYCO</name>
<dbReference type="Pfam" id="PF07905">
    <property type="entry name" value="PucR"/>
    <property type="match status" value="1"/>
</dbReference>
<sequence>MITARGLTQVESLGLTLVAGAHAADREIAWAHAIELSDPTPYLTGGELVMTTGINIGGDAAAQADYLARLSSAGTAALAVDTGTTFSEVPSGVLAAGDDSGIPVLQVPASTPFIAIARVVIDAVKADELRSVQRVVDHQEVLARATLRGGIPAVVDTLADSLSAAVVVTGADGGMLAAAGVGHQRLGTVLTQSVRPATARHHAGYVTADGDALITVQTLRVAQPVRGHLAVRTVQPLSTADRLLLAHAVSLISIALEKPARVMDAEQRLRTAVTREMLSGSGTVDAGLLRFFGFEPDGDVVVVVLSGAGPVCAAEQNLGRLLSAAGAYLLAPRGDEIVIVLPAAGSRRRISDVINAFGRTCGRAPAGGVSRPGRLCAITMAVEEAGVALQCGAGSGITEFGELGAFGALLGGRSAAELHLFAAPLDPLAGRDDELIETLAAFLQHNGQLEAAAASLHVHRHTMRNRVRRISEMLSDDLGSADTRARLWLALKSRQVLLSHA</sequence>
<dbReference type="InterPro" id="IPR042070">
    <property type="entry name" value="PucR_C-HTH_sf"/>
</dbReference>
<gene>
    <name evidence="5" type="ORF">HLY00_4193</name>
</gene>
<evidence type="ECO:0000259" key="3">
    <source>
        <dbReference type="Pfam" id="PF13556"/>
    </source>
</evidence>
<dbReference type="EMBL" id="JABFYL010000045">
    <property type="protein sequence ID" value="NVN52489.1"/>
    <property type="molecule type" value="Genomic_DNA"/>
</dbReference>
<dbReference type="Proteomes" id="UP000570517">
    <property type="component" value="Unassembled WGS sequence"/>
</dbReference>
<dbReference type="InterPro" id="IPR012914">
    <property type="entry name" value="PucR_dom"/>
</dbReference>
<dbReference type="InterPro" id="IPR041522">
    <property type="entry name" value="CdaR_GGDEF"/>
</dbReference>
<proteinExistence type="inferred from homology"/>
<accession>A0A850PQA8</accession>
<feature type="domain" description="CdaR GGDEF-like" evidence="4">
    <location>
        <begin position="289"/>
        <end position="390"/>
    </location>
</feature>
<feature type="domain" description="PucR C-terminal helix-turn-helix" evidence="3">
    <location>
        <begin position="435"/>
        <end position="492"/>
    </location>
</feature>
<dbReference type="InterPro" id="IPR025736">
    <property type="entry name" value="PucR_C-HTH_dom"/>
</dbReference>
<dbReference type="InterPro" id="IPR051448">
    <property type="entry name" value="CdaR-like_regulators"/>
</dbReference>
<dbReference type="PANTHER" id="PTHR33744:SF1">
    <property type="entry name" value="DNA-BINDING TRANSCRIPTIONAL ACTIVATOR ADER"/>
    <property type="match status" value="1"/>
</dbReference>
<protein>
    <submittedName>
        <fullName evidence="5">Putative regulatory protein</fullName>
    </submittedName>
</protein>
<evidence type="ECO:0000259" key="4">
    <source>
        <dbReference type="Pfam" id="PF17853"/>
    </source>
</evidence>
<reference evidence="5 6" key="1">
    <citation type="submission" date="2020-05" db="EMBL/GenBank/DDBJ databases">
        <title>Draft genome sequence of Mycobacterium hippocampi DL, isolated from European seabass, Dicentrarchus labrax, reared in fish farms.</title>
        <authorList>
            <person name="Stathopoulou P."/>
            <person name="Asimakis E."/>
            <person name="Tzokas K."/>
            <person name="Batargias C."/>
            <person name="Tsiamis G."/>
        </authorList>
    </citation>
    <scope>NUCLEOTIDE SEQUENCE [LARGE SCALE GENOMIC DNA]</scope>
    <source>
        <strain evidence="5 6">DL</strain>
    </source>
</reference>
<evidence type="ECO:0000313" key="6">
    <source>
        <dbReference type="Proteomes" id="UP000570517"/>
    </source>
</evidence>
<dbReference type="Pfam" id="PF13556">
    <property type="entry name" value="HTH_30"/>
    <property type="match status" value="1"/>
</dbReference>
<evidence type="ECO:0000256" key="1">
    <source>
        <dbReference type="ARBA" id="ARBA00006754"/>
    </source>
</evidence>
<comment type="caution">
    <text evidence="5">The sequence shown here is derived from an EMBL/GenBank/DDBJ whole genome shotgun (WGS) entry which is preliminary data.</text>
</comment>
<dbReference type="RefSeq" id="WP_178360756.1">
    <property type="nucleotide sequence ID" value="NZ_JABFYL010000045.1"/>
</dbReference>
<comment type="similarity">
    <text evidence="1">Belongs to the CdaR family.</text>
</comment>
<feature type="domain" description="Purine catabolism PurC-like" evidence="2">
    <location>
        <begin position="9"/>
        <end position="123"/>
    </location>
</feature>
<organism evidence="5 6">
    <name type="scientific">Mycolicibacterium hippocampi</name>
    <dbReference type="NCBI Taxonomy" id="659824"/>
    <lineage>
        <taxon>Bacteria</taxon>
        <taxon>Bacillati</taxon>
        <taxon>Actinomycetota</taxon>
        <taxon>Actinomycetes</taxon>
        <taxon>Mycobacteriales</taxon>
        <taxon>Mycobacteriaceae</taxon>
        <taxon>Mycolicibacterium</taxon>
    </lineage>
</organism>
<evidence type="ECO:0000259" key="2">
    <source>
        <dbReference type="Pfam" id="PF07905"/>
    </source>
</evidence>
<dbReference type="AlphaFoldDB" id="A0A850PQA8"/>